<feature type="domain" description="Zn(2)-C6 fungal-type" evidence="6">
    <location>
        <begin position="25"/>
        <end position="55"/>
    </location>
</feature>
<reference evidence="7 8" key="1">
    <citation type="journal article" date="2012" name="Science">
        <title>The Paleozoic origin of enzymatic lignin decomposition reconstructed from 31 fungal genomes.</title>
        <authorList>
            <person name="Floudas D."/>
            <person name="Binder M."/>
            <person name="Riley R."/>
            <person name="Barry K."/>
            <person name="Blanchette R.A."/>
            <person name="Henrissat B."/>
            <person name="Martinez A.T."/>
            <person name="Otillar R."/>
            <person name="Spatafora J.W."/>
            <person name="Yadav J.S."/>
            <person name="Aerts A."/>
            <person name="Benoit I."/>
            <person name="Boyd A."/>
            <person name="Carlson A."/>
            <person name="Copeland A."/>
            <person name="Coutinho P.M."/>
            <person name="de Vries R.P."/>
            <person name="Ferreira P."/>
            <person name="Findley K."/>
            <person name="Foster B."/>
            <person name="Gaskell J."/>
            <person name="Glotzer D."/>
            <person name="Gorecki P."/>
            <person name="Heitman J."/>
            <person name="Hesse C."/>
            <person name="Hori C."/>
            <person name="Igarashi K."/>
            <person name="Jurgens J.A."/>
            <person name="Kallen N."/>
            <person name="Kersten P."/>
            <person name="Kohler A."/>
            <person name="Kuees U."/>
            <person name="Kumar T.K.A."/>
            <person name="Kuo A."/>
            <person name="LaButti K."/>
            <person name="Larrondo L.F."/>
            <person name="Lindquist E."/>
            <person name="Ling A."/>
            <person name="Lombard V."/>
            <person name="Lucas S."/>
            <person name="Lundell T."/>
            <person name="Martin R."/>
            <person name="McLaughlin D.J."/>
            <person name="Morgenstern I."/>
            <person name="Morin E."/>
            <person name="Murat C."/>
            <person name="Nagy L.G."/>
            <person name="Nolan M."/>
            <person name="Ohm R.A."/>
            <person name="Patyshakuliyeva A."/>
            <person name="Rokas A."/>
            <person name="Ruiz-Duenas F.J."/>
            <person name="Sabat G."/>
            <person name="Salamov A."/>
            <person name="Samejima M."/>
            <person name="Schmutz J."/>
            <person name="Slot J.C."/>
            <person name="St John F."/>
            <person name="Stenlid J."/>
            <person name="Sun H."/>
            <person name="Sun S."/>
            <person name="Syed K."/>
            <person name="Tsang A."/>
            <person name="Wiebenga A."/>
            <person name="Young D."/>
            <person name="Pisabarro A."/>
            <person name="Eastwood D.C."/>
            <person name="Martin F."/>
            <person name="Cullen D."/>
            <person name="Grigoriev I.V."/>
            <person name="Hibbett D.S."/>
        </authorList>
    </citation>
    <scope>NUCLEOTIDE SEQUENCE [LARGE SCALE GENOMIC DNA]</scope>
    <source>
        <strain evidence="7 8">DJM-731 SS1</strain>
    </source>
</reference>
<dbReference type="GO" id="GO:0003677">
    <property type="term" value="F:DNA binding"/>
    <property type="evidence" value="ECO:0007669"/>
    <property type="project" value="UniProtKB-KW"/>
</dbReference>
<evidence type="ECO:0000256" key="2">
    <source>
        <dbReference type="ARBA" id="ARBA00023125"/>
    </source>
</evidence>
<dbReference type="GO" id="GO:0000981">
    <property type="term" value="F:DNA-binding transcription factor activity, RNA polymerase II-specific"/>
    <property type="evidence" value="ECO:0007669"/>
    <property type="project" value="InterPro"/>
</dbReference>
<dbReference type="EMBL" id="JH795859">
    <property type="protein sequence ID" value="EJU03435.1"/>
    <property type="molecule type" value="Genomic_DNA"/>
</dbReference>
<organism evidence="7 8">
    <name type="scientific">Dacryopinax primogenitus (strain DJM 731)</name>
    <name type="common">Brown rot fungus</name>
    <dbReference type="NCBI Taxonomy" id="1858805"/>
    <lineage>
        <taxon>Eukaryota</taxon>
        <taxon>Fungi</taxon>
        <taxon>Dikarya</taxon>
        <taxon>Basidiomycota</taxon>
        <taxon>Agaricomycotina</taxon>
        <taxon>Dacrymycetes</taxon>
        <taxon>Dacrymycetales</taxon>
        <taxon>Dacrymycetaceae</taxon>
        <taxon>Dacryopinax</taxon>
    </lineage>
</organism>
<dbReference type="Gene3D" id="4.10.240.10">
    <property type="entry name" value="Zn(2)-C6 fungal-type DNA-binding domain"/>
    <property type="match status" value="1"/>
</dbReference>
<dbReference type="SUPFAM" id="SSF57701">
    <property type="entry name" value="Zn2/Cys6 DNA-binding domain"/>
    <property type="match status" value="1"/>
</dbReference>
<dbReference type="InterPro" id="IPR001138">
    <property type="entry name" value="Zn2Cys6_DnaBD"/>
</dbReference>
<dbReference type="GO" id="GO:0008270">
    <property type="term" value="F:zinc ion binding"/>
    <property type="evidence" value="ECO:0007669"/>
    <property type="project" value="InterPro"/>
</dbReference>
<evidence type="ECO:0000313" key="7">
    <source>
        <dbReference type="EMBL" id="EJU03435.1"/>
    </source>
</evidence>
<dbReference type="HOGENOM" id="CLU_1865056_0_0_1"/>
<dbReference type="InterPro" id="IPR036864">
    <property type="entry name" value="Zn2-C6_fun-type_DNA-bd_sf"/>
</dbReference>
<proteinExistence type="predicted"/>
<accession>M5G5C4</accession>
<dbReference type="PROSITE" id="PS50048">
    <property type="entry name" value="ZN2_CY6_FUNGAL_2"/>
    <property type="match status" value="1"/>
</dbReference>
<keyword evidence="8" id="KW-1185">Reference proteome</keyword>
<dbReference type="Pfam" id="PF00172">
    <property type="entry name" value="Zn_clus"/>
    <property type="match status" value="1"/>
</dbReference>
<dbReference type="RefSeq" id="XP_040630329.1">
    <property type="nucleotide sequence ID" value="XM_040769890.1"/>
</dbReference>
<dbReference type="AlphaFoldDB" id="M5G5C4"/>
<evidence type="ECO:0000256" key="4">
    <source>
        <dbReference type="ARBA" id="ARBA00023242"/>
    </source>
</evidence>
<feature type="compositionally biased region" description="Low complexity" evidence="5">
    <location>
        <begin position="72"/>
        <end position="87"/>
    </location>
</feature>
<dbReference type="PANTHER" id="PTHR31069:SF32">
    <property type="entry name" value="ARGININE METABOLISM REGULATION PROTEIN II"/>
    <property type="match status" value="1"/>
</dbReference>
<keyword evidence="4" id="KW-0539">Nucleus</keyword>
<dbReference type="CDD" id="cd00067">
    <property type="entry name" value="GAL4"/>
    <property type="match status" value="1"/>
</dbReference>
<gene>
    <name evidence="7" type="ORF">DACRYDRAFT_114841</name>
</gene>
<sequence>MSTVARRAISNLRRGRQPIKRVTKACFACQRAHVKCSGEIPQCDRCARRNQECGYIPGRDGRSNKATRATISVDPSSSNSAADSGADITASAHVDDPFYGTPTAANADSTGAMKDGDAADIRVVRFSPITQKMAANK</sequence>
<keyword evidence="3" id="KW-0804">Transcription</keyword>
<feature type="region of interest" description="Disordered" evidence="5">
    <location>
        <begin position="54"/>
        <end position="116"/>
    </location>
</feature>
<keyword evidence="1" id="KW-0805">Transcription regulation</keyword>
<dbReference type="GeneID" id="63684952"/>
<evidence type="ECO:0000256" key="5">
    <source>
        <dbReference type="SAM" id="MobiDB-lite"/>
    </source>
</evidence>
<evidence type="ECO:0000256" key="1">
    <source>
        <dbReference type="ARBA" id="ARBA00023015"/>
    </source>
</evidence>
<dbReference type="Proteomes" id="UP000030653">
    <property type="component" value="Unassembled WGS sequence"/>
</dbReference>
<dbReference type="SMART" id="SM00066">
    <property type="entry name" value="GAL4"/>
    <property type="match status" value="1"/>
</dbReference>
<keyword evidence="2" id="KW-0238">DNA-binding</keyword>
<dbReference type="OrthoDB" id="2260578at2759"/>
<dbReference type="InterPro" id="IPR050675">
    <property type="entry name" value="OAF3"/>
</dbReference>
<name>M5G5C4_DACPD</name>
<protein>
    <recommendedName>
        <fullName evidence="6">Zn(2)-C6 fungal-type domain-containing protein</fullName>
    </recommendedName>
</protein>
<evidence type="ECO:0000313" key="8">
    <source>
        <dbReference type="Proteomes" id="UP000030653"/>
    </source>
</evidence>
<dbReference type="PANTHER" id="PTHR31069">
    <property type="entry name" value="OLEATE-ACTIVATED TRANSCRIPTION FACTOR 1-RELATED"/>
    <property type="match status" value="1"/>
</dbReference>
<evidence type="ECO:0000259" key="6">
    <source>
        <dbReference type="PROSITE" id="PS50048"/>
    </source>
</evidence>
<evidence type="ECO:0000256" key="3">
    <source>
        <dbReference type="ARBA" id="ARBA00023163"/>
    </source>
</evidence>